<accession>A0ABN9TUJ8</accession>
<protein>
    <submittedName>
        <fullName evidence="1">Uncharacterized protein</fullName>
    </submittedName>
</protein>
<dbReference type="Proteomes" id="UP001189429">
    <property type="component" value="Unassembled WGS sequence"/>
</dbReference>
<dbReference type="EMBL" id="CAUYUJ010015071">
    <property type="protein sequence ID" value="CAK0849557.1"/>
    <property type="molecule type" value="Genomic_DNA"/>
</dbReference>
<keyword evidence="2" id="KW-1185">Reference proteome</keyword>
<gene>
    <name evidence="1" type="ORF">PCOR1329_LOCUS42219</name>
</gene>
<reference evidence="1" key="1">
    <citation type="submission" date="2023-10" db="EMBL/GenBank/DDBJ databases">
        <authorList>
            <person name="Chen Y."/>
            <person name="Shah S."/>
            <person name="Dougan E. K."/>
            <person name="Thang M."/>
            <person name="Chan C."/>
        </authorList>
    </citation>
    <scope>NUCLEOTIDE SEQUENCE [LARGE SCALE GENOMIC DNA]</scope>
</reference>
<evidence type="ECO:0000313" key="1">
    <source>
        <dbReference type="EMBL" id="CAK0849557.1"/>
    </source>
</evidence>
<name>A0ABN9TUJ8_9DINO</name>
<evidence type="ECO:0000313" key="2">
    <source>
        <dbReference type="Proteomes" id="UP001189429"/>
    </source>
</evidence>
<organism evidence="1 2">
    <name type="scientific">Prorocentrum cordatum</name>
    <dbReference type="NCBI Taxonomy" id="2364126"/>
    <lineage>
        <taxon>Eukaryota</taxon>
        <taxon>Sar</taxon>
        <taxon>Alveolata</taxon>
        <taxon>Dinophyceae</taxon>
        <taxon>Prorocentrales</taxon>
        <taxon>Prorocentraceae</taxon>
        <taxon>Prorocentrum</taxon>
    </lineage>
</organism>
<comment type="caution">
    <text evidence="1">The sequence shown here is derived from an EMBL/GenBank/DDBJ whole genome shotgun (WGS) entry which is preliminary data.</text>
</comment>
<proteinExistence type="predicted"/>
<sequence length="234" mass="24982">MMIKMGQKKSQEWKRTWEQYCTQNLLDGKPHFDPAKRDASFLEGFFDFIGKMAQGVSPPGGGMGMGSMGGMGSMVGMGSMGSMSSMGGMGMGPPVKKGPGMGAMSGDPMKDQLVQKVKAFQRLGEENKQAWHPGYCDTNLGGVYDPNRHDVGSLQMFVSQYGAQDLAGGGGGCSGVSVGAGHPLVMKIKGYQKMGEPQKMAWYSYCDANLGGKYDPARHSEEALKDFIASYGVP</sequence>